<dbReference type="Pfam" id="PF02801">
    <property type="entry name" value="Ketoacyl-synt_C"/>
    <property type="match status" value="1"/>
</dbReference>
<dbReference type="RefSeq" id="WP_095133235.1">
    <property type="nucleotide sequence ID" value="NZ_NIBG01000006.1"/>
</dbReference>
<dbReference type="InterPro" id="IPR014030">
    <property type="entry name" value="Ketoacyl_synth_N"/>
</dbReference>
<dbReference type="InterPro" id="IPR018201">
    <property type="entry name" value="Ketoacyl_synth_AS"/>
</dbReference>
<dbReference type="Pfam" id="PF00109">
    <property type="entry name" value="ketoacyl-synt"/>
    <property type="match status" value="1"/>
</dbReference>
<comment type="catalytic activity">
    <reaction evidence="12 14">
        <text>(9Z)-hexadecenoyl-[ACP] + malonyl-[ACP] + H(+) = 3-oxo-(11Z)-octadecenoyl-[ACP] + holo-[ACP] + CO2</text>
        <dbReference type="Rhea" id="RHEA:55040"/>
        <dbReference type="Rhea" id="RHEA-COMP:9623"/>
        <dbReference type="Rhea" id="RHEA-COMP:9685"/>
        <dbReference type="Rhea" id="RHEA-COMP:10800"/>
        <dbReference type="Rhea" id="RHEA-COMP:14074"/>
        <dbReference type="ChEBI" id="CHEBI:15378"/>
        <dbReference type="ChEBI" id="CHEBI:16526"/>
        <dbReference type="ChEBI" id="CHEBI:64479"/>
        <dbReference type="ChEBI" id="CHEBI:78449"/>
        <dbReference type="ChEBI" id="CHEBI:83989"/>
        <dbReference type="ChEBI" id="CHEBI:138538"/>
        <dbReference type="EC" id="2.3.1.179"/>
    </reaction>
</comment>
<dbReference type="InterPro" id="IPR014031">
    <property type="entry name" value="Ketoacyl_synth_C"/>
</dbReference>
<dbReference type="SMART" id="SM00825">
    <property type="entry name" value="PKS_KS"/>
    <property type="match status" value="1"/>
</dbReference>
<evidence type="ECO:0000256" key="8">
    <source>
        <dbReference type="ARBA" id="ARBA00023098"/>
    </source>
</evidence>
<dbReference type="EMBL" id="NIBG01000006">
    <property type="protein sequence ID" value="PAB59747.1"/>
    <property type="molecule type" value="Genomic_DNA"/>
</dbReference>
<comment type="function">
    <text evidence="11 14">Involved in the type II fatty acid elongation cycle. Catalyzes the elongation of a wide range of acyl-ACP by the addition of two carbons from malonyl-ACP to an acyl acceptor. Can efficiently catalyze the conversion of palmitoleoyl-ACP (cis-hexadec-9-enoyl-ACP) to cis-vaccenoyl-ACP (cis-octadec-11-enoyl-ACP), an essential step in the thermal regulation of fatty acid composition.</text>
</comment>
<dbReference type="EC" id="2.3.1.179" evidence="3 14"/>
<evidence type="ECO:0000256" key="9">
    <source>
        <dbReference type="ARBA" id="ARBA00023160"/>
    </source>
</evidence>
<keyword evidence="7" id="KW-0276">Fatty acid metabolism</keyword>
<dbReference type="CDD" id="cd00834">
    <property type="entry name" value="KAS_I_II"/>
    <property type="match status" value="1"/>
</dbReference>
<dbReference type="GO" id="GO:0005829">
    <property type="term" value="C:cytosol"/>
    <property type="evidence" value="ECO:0007669"/>
    <property type="project" value="TreeGrafter"/>
</dbReference>
<dbReference type="InterPro" id="IPR000794">
    <property type="entry name" value="Beta-ketoacyl_synthase"/>
</dbReference>
<dbReference type="InterPro" id="IPR020841">
    <property type="entry name" value="PKS_Beta-ketoAc_synthase_dom"/>
</dbReference>
<keyword evidence="6 14" id="KW-0808">Transferase</keyword>
<organism evidence="18 19">
    <name type="scientific">Anaeromicrobium sediminis</name>
    <dbReference type="NCBI Taxonomy" id="1478221"/>
    <lineage>
        <taxon>Bacteria</taxon>
        <taxon>Bacillati</taxon>
        <taxon>Bacillota</taxon>
        <taxon>Clostridia</taxon>
        <taxon>Peptostreptococcales</taxon>
        <taxon>Thermotaleaceae</taxon>
        <taxon>Anaeromicrobium</taxon>
    </lineage>
</organism>
<accession>A0A267MJX0</accession>
<keyword evidence="19" id="KW-1185">Reference proteome</keyword>
<reference evidence="18 19" key="1">
    <citation type="submission" date="2017-06" db="EMBL/GenBank/DDBJ databases">
        <title>Draft genome sequence of anaerobic fermentative bacterium Anaeromicrobium sediminis DY2726D isolated from West Pacific Ocean sediments.</title>
        <authorList>
            <person name="Zeng X."/>
        </authorList>
    </citation>
    <scope>NUCLEOTIDE SEQUENCE [LARGE SCALE GENOMIC DNA]</scope>
    <source>
        <strain evidence="18 19">DY2726D</strain>
    </source>
</reference>
<dbReference type="SUPFAM" id="SSF53901">
    <property type="entry name" value="Thiolase-like"/>
    <property type="match status" value="2"/>
</dbReference>
<comment type="caution">
    <text evidence="18">The sequence shown here is derived from an EMBL/GenBank/DDBJ whole genome shotgun (WGS) entry which is preliminary data.</text>
</comment>
<evidence type="ECO:0000256" key="11">
    <source>
        <dbReference type="ARBA" id="ARBA00024006"/>
    </source>
</evidence>
<evidence type="ECO:0000256" key="5">
    <source>
        <dbReference type="ARBA" id="ARBA00022516"/>
    </source>
</evidence>
<dbReference type="PROSITE" id="PS52004">
    <property type="entry name" value="KS3_2"/>
    <property type="match status" value="1"/>
</dbReference>
<evidence type="ECO:0000313" key="19">
    <source>
        <dbReference type="Proteomes" id="UP000216024"/>
    </source>
</evidence>
<evidence type="ECO:0000256" key="15">
    <source>
        <dbReference type="PIRSR" id="PIRSR000447-1"/>
    </source>
</evidence>
<evidence type="ECO:0000256" key="4">
    <source>
        <dbReference type="ARBA" id="ARBA00014657"/>
    </source>
</evidence>
<keyword evidence="10 14" id="KW-0012">Acyltransferase</keyword>
<comment type="pathway">
    <text evidence="1 14">Lipid metabolism; fatty acid biosynthesis.</text>
</comment>
<keyword evidence="9 14" id="KW-0275">Fatty acid biosynthesis</keyword>
<evidence type="ECO:0000256" key="1">
    <source>
        <dbReference type="ARBA" id="ARBA00005194"/>
    </source>
</evidence>
<dbReference type="NCBIfam" id="NF005589">
    <property type="entry name" value="PRK07314.1"/>
    <property type="match status" value="1"/>
</dbReference>
<dbReference type="InterPro" id="IPR017568">
    <property type="entry name" value="3-oxoacyl-ACP_synth-2"/>
</dbReference>
<evidence type="ECO:0000313" key="18">
    <source>
        <dbReference type="EMBL" id="PAB59747.1"/>
    </source>
</evidence>
<proteinExistence type="inferred from homology"/>
<dbReference type="GO" id="GO:0006633">
    <property type="term" value="P:fatty acid biosynthetic process"/>
    <property type="evidence" value="ECO:0007669"/>
    <property type="project" value="UniProtKB-UniRule"/>
</dbReference>
<dbReference type="Gene3D" id="3.40.47.10">
    <property type="match status" value="1"/>
</dbReference>
<evidence type="ECO:0000256" key="7">
    <source>
        <dbReference type="ARBA" id="ARBA00022832"/>
    </source>
</evidence>
<gene>
    <name evidence="18" type="primary">fabF</name>
    <name evidence="18" type="ORF">CCE28_09280</name>
</gene>
<dbReference type="NCBIfam" id="TIGR03150">
    <property type="entry name" value="fabF"/>
    <property type="match status" value="1"/>
</dbReference>
<evidence type="ECO:0000256" key="16">
    <source>
        <dbReference type="RuleBase" id="RU003694"/>
    </source>
</evidence>
<evidence type="ECO:0000256" key="14">
    <source>
        <dbReference type="PIRNR" id="PIRNR000447"/>
    </source>
</evidence>
<protein>
    <recommendedName>
        <fullName evidence="4 14">3-oxoacyl-[acyl-carrier-protein] synthase 2</fullName>
        <ecNumber evidence="3 14">2.3.1.179</ecNumber>
    </recommendedName>
</protein>
<keyword evidence="8" id="KW-0443">Lipid metabolism</keyword>
<dbReference type="PROSITE" id="PS00606">
    <property type="entry name" value="KS3_1"/>
    <property type="match status" value="1"/>
</dbReference>
<dbReference type="OrthoDB" id="9808669at2"/>
<dbReference type="Proteomes" id="UP000216024">
    <property type="component" value="Unassembled WGS sequence"/>
</dbReference>
<sequence>MNKRVVITGLGAITPIGNNVEEFWKSCKDGICGIDHIKSFDPSNFKVKVAAEIKNLNETDHFKRKISRRLDRYSKLGIIAAREAYRDSGLNDENVDKSRMGIMVGTGVGGMNTILEEHENFLNGGSNMISPLLVPKFIPNILSGNLAIEFGINGMVNTVITACAASANAIGDAYRIIKHGYMDVVMAGGSESCINPLMMGGFTNLNALSLSNDPKRASIPFDKEREGFVMGEGAGMLIMENLDHAISRGAHIYGEVVGYGTTCDAHHLTAPEKSGKEIIRSMELALIDGNISPEQIDYINAHGTSTPYNDKIETHSIKEVFKENSSNIPISSTKSMIGHLLGGAGAVEVIASIKGMEEGCIHPTVGHEVYDEECDLDYVKNESRKKYMDYVMCNSFGFGGHNTVLILKKFNG</sequence>
<evidence type="ECO:0000256" key="2">
    <source>
        <dbReference type="ARBA" id="ARBA00008467"/>
    </source>
</evidence>
<dbReference type="UniPathway" id="UPA00094"/>
<evidence type="ECO:0000256" key="3">
    <source>
        <dbReference type="ARBA" id="ARBA00012356"/>
    </source>
</evidence>
<evidence type="ECO:0000256" key="13">
    <source>
        <dbReference type="ARBA" id="ARBA00047659"/>
    </source>
</evidence>
<comment type="similarity">
    <text evidence="2 14 16">Belongs to the thiolase-like superfamily. Beta-ketoacyl-ACP synthases family.</text>
</comment>
<feature type="active site" description="For beta-ketoacyl synthase activity" evidence="15">
    <location>
        <position position="163"/>
    </location>
</feature>
<comment type="catalytic activity">
    <reaction evidence="13 14">
        <text>a fatty acyl-[ACP] + malonyl-[ACP] + H(+) = a 3-oxoacyl-[ACP] + holo-[ACP] + CO2</text>
        <dbReference type="Rhea" id="RHEA:22836"/>
        <dbReference type="Rhea" id="RHEA-COMP:9623"/>
        <dbReference type="Rhea" id="RHEA-COMP:9685"/>
        <dbReference type="Rhea" id="RHEA-COMP:9916"/>
        <dbReference type="Rhea" id="RHEA-COMP:14125"/>
        <dbReference type="ChEBI" id="CHEBI:15378"/>
        <dbReference type="ChEBI" id="CHEBI:16526"/>
        <dbReference type="ChEBI" id="CHEBI:64479"/>
        <dbReference type="ChEBI" id="CHEBI:78449"/>
        <dbReference type="ChEBI" id="CHEBI:78776"/>
        <dbReference type="ChEBI" id="CHEBI:138651"/>
    </reaction>
</comment>
<keyword evidence="5 14" id="KW-0444">Lipid biosynthesis</keyword>
<dbReference type="PANTHER" id="PTHR11712">
    <property type="entry name" value="POLYKETIDE SYNTHASE-RELATED"/>
    <property type="match status" value="1"/>
</dbReference>
<evidence type="ECO:0000256" key="12">
    <source>
        <dbReference type="ARBA" id="ARBA00047318"/>
    </source>
</evidence>
<evidence type="ECO:0000256" key="10">
    <source>
        <dbReference type="ARBA" id="ARBA00023315"/>
    </source>
</evidence>
<evidence type="ECO:0000256" key="6">
    <source>
        <dbReference type="ARBA" id="ARBA00022679"/>
    </source>
</evidence>
<dbReference type="PANTHER" id="PTHR11712:SF336">
    <property type="entry name" value="3-OXOACYL-[ACYL-CARRIER-PROTEIN] SYNTHASE, MITOCHONDRIAL"/>
    <property type="match status" value="1"/>
</dbReference>
<name>A0A267MJX0_9FIRM</name>
<evidence type="ECO:0000259" key="17">
    <source>
        <dbReference type="PROSITE" id="PS52004"/>
    </source>
</evidence>
<feature type="domain" description="Ketosynthase family 3 (KS3)" evidence="17">
    <location>
        <begin position="2"/>
        <end position="409"/>
    </location>
</feature>
<dbReference type="FunFam" id="3.40.47.10:FF:000018">
    <property type="entry name" value="3-oxoacyl-[acyl-carrier-protein] synthase 2"/>
    <property type="match status" value="1"/>
</dbReference>
<dbReference type="PIRSF" id="PIRSF000447">
    <property type="entry name" value="KAS_II"/>
    <property type="match status" value="1"/>
</dbReference>
<dbReference type="GO" id="GO:0004315">
    <property type="term" value="F:3-oxoacyl-[acyl-carrier-protein] synthase activity"/>
    <property type="evidence" value="ECO:0007669"/>
    <property type="project" value="UniProtKB-UniRule"/>
</dbReference>
<dbReference type="InterPro" id="IPR016039">
    <property type="entry name" value="Thiolase-like"/>
</dbReference>
<dbReference type="AlphaFoldDB" id="A0A267MJX0"/>